<dbReference type="SUPFAM" id="SSF50249">
    <property type="entry name" value="Nucleic acid-binding proteins"/>
    <property type="match status" value="1"/>
</dbReference>
<dbReference type="PANTHER" id="PTHR10724">
    <property type="entry name" value="30S RIBOSOMAL PROTEIN S1"/>
    <property type="match status" value="1"/>
</dbReference>
<feature type="domain" description="S1 motif" evidence="1">
    <location>
        <begin position="1"/>
        <end position="63"/>
    </location>
</feature>
<keyword evidence="2" id="KW-0808">Transferase</keyword>
<keyword evidence="2" id="KW-0548">Nucleotidyltransferase</keyword>
<protein>
    <submittedName>
        <fullName evidence="2">Polyribonucleotide nucleotidyltransferase</fullName>
        <ecNumber evidence="2">2.7.7.8</ecNumber>
    </submittedName>
</protein>
<dbReference type="EMBL" id="VSSQ01118396">
    <property type="protein sequence ID" value="MPN52360.1"/>
    <property type="molecule type" value="Genomic_DNA"/>
</dbReference>
<organism evidence="2">
    <name type="scientific">bioreactor metagenome</name>
    <dbReference type="NCBI Taxonomy" id="1076179"/>
    <lineage>
        <taxon>unclassified sequences</taxon>
        <taxon>metagenomes</taxon>
        <taxon>ecological metagenomes</taxon>
    </lineage>
</organism>
<reference evidence="2" key="1">
    <citation type="submission" date="2019-08" db="EMBL/GenBank/DDBJ databases">
        <authorList>
            <person name="Kucharzyk K."/>
            <person name="Murdoch R.W."/>
            <person name="Higgins S."/>
            <person name="Loffler F."/>
        </authorList>
    </citation>
    <scope>NUCLEOTIDE SEQUENCE</scope>
</reference>
<dbReference type="GO" id="GO:0003729">
    <property type="term" value="F:mRNA binding"/>
    <property type="evidence" value="ECO:0007669"/>
    <property type="project" value="TreeGrafter"/>
</dbReference>
<dbReference type="InterPro" id="IPR003029">
    <property type="entry name" value="S1_domain"/>
</dbReference>
<proteinExistence type="predicted"/>
<dbReference type="InterPro" id="IPR050437">
    <property type="entry name" value="Ribos_protein_bS1-like"/>
</dbReference>
<name>A0A645IMN4_9ZZZZ</name>
<dbReference type="GO" id="GO:0003735">
    <property type="term" value="F:structural constituent of ribosome"/>
    <property type="evidence" value="ECO:0007669"/>
    <property type="project" value="TreeGrafter"/>
</dbReference>
<dbReference type="Gene3D" id="2.40.50.140">
    <property type="entry name" value="Nucleic acid-binding proteins"/>
    <property type="match status" value="1"/>
</dbReference>
<dbReference type="InterPro" id="IPR012340">
    <property type="entry name" value="NA-bd_OB-fold"/>
</dbReference>
<dbReference type="GO" id="GO:0004654">
    <property type="term" value="F:polyribonucleotide nucleotidyltransferase activity"/>
    <property type="evidence" value="ECO:0007669"/>
    <property type="project" value="UniProtKB-EC"/>
</dbReference>
<dbReference type="EC" id="2.7.7.8" evidence="2"/>
<dbReference type="PROSITE" id="PS50126">
    <property type="entry name" value="S1"/>
    <property type="match status" value="1"/>
</dbReference>
<evidence type="ECO:0000259" key="1">
    <source>
        <dbReference type="PROSITE" id="PS50126"/>
    </source>
</evidence>
<dbReference type="GO" id="GO:0006412">
    <property type="term" value="P:translation"/>
    <property type="evidence" value="ECO:0007669"/>
    <property type="project" value="TreeGrafter"/>
</dbReference>
<gene>
    <name evidence="2" type="primary">pnp_74</name>
    <name evidence="2" type="ORF">SDC9_200021</name>
</gene>
<dbReference type="SMART" id="SM00316">
    <property type="entry name" value="S1"/>
    <property type="match status" value="1"/>
</dbReference>
<accession>A0A645IMN4</accession>
<comment type="caution">
    <text evidence="2">The sequence shown here is derived from an EMBL/GenBank/DDBJ whole genome shotgun (WGS) entry which is preliminary data.</text>
</comment>
<evidence type="ECO:0000313" key="2">
    <source>
        <dbReference type="EMBL" id="MPN52360.1"/>
    </source>
</evidence>
<sequence length="71" mass="7835">MVGIKEFGAFINLKPGTDGLLHISRIANKRVEKVEDVLSMGEQVLVRVIDIDAKTGKISLTRKDMLPADKD</sequence>
<dbReference type="Pfam" id="PF00575">
    <property type="entry name" value="S1"/>
    <property type="match status" value="1"/>
</dbReference>
<dbReference type="AlphaFoldDB" id="A0A645IMN4"/>